<organism evidence="3 4">
    <name type="scientific">Ciona savignyi</name>
    <name type="common">Pacific transparent sea squirt</name>
    <dbReference type="NCBI Taxonomy" id="51511"/>
    <lineage>
        <taxon>Eukaryota</taxon>
        <taxon>Metazoa</taxon>
        <taxon>Chordata</taxon>
        <taxon>Tunicata</taxon>
        <taxon>Ascidiacea</taxon>
        <taxon>Phlebobranchia</taxon>
        <taxon>Cionidae</taxon>
        <taxon>Ciona</taxon>
    </lineage>
</organism>
<dbReference type="AlphaFoldDB" id="H2YLP3"/>
<dbReference type="Pfam" id="PF10579">
    <property type="entry name" value="Rapsyn_N"/>
    <property type="match status" value="1"/>
</dbReference>
<dbReference type="GO" id="GO:0005886">
    <property type="term" value="C:plasma membrane"/>
    <property type="evidence" value="ECO:0007669"/>
    <property type="project" value="TreeGrafter"/>
</dbReference>
<protein>
    <recommendedName>
        <fullName evidence="2">Rapsyn myristoylation/linker region N-terminal domain-containing protein</fullName>
    </recommendedName>
</protein>
<dbReference type="Proteomes" id="UP000007875">
    <property type="component" value="Unassembled WGS sequence"/>
</dbReference>
<dbReference type="Gene3D" id="1.25.40.10">
    <property type="entry name" value="Tetratricopeptide repeat domain"/>
    <property type="match status" value="1"/>
</dbReference>
<reference evidence="3" key="2">
    <citation type="submission" date="2025-08" db="UniProtKB">
        <authorList>
            <consortium name="Ensembl"/>
        </authorList>
    </citation>
    <scope>IDENTIFICATION</scope>
</reference>
<keyword evidence="4" id="KW-1185">Reference proteome</keyword>
<feature type="coiled-coil region" evidence="1">
    <location>
        <begin position="179"/>
        <end position="206"/>
    </location>
</feature>
<evidence type="ECO:0000256" key="1">
    <source>
        <dbReference type="SAM" id="Coils"/>
    </source>
</evidence>
<dbReference type="FunCoup" id="H2YLP3">
    <property type="interactions" value="1"/>
</dbReference>
<feature type="domain" description="Rapsyn myristoylation/linker region N-terminal" evidence="2">
    <location>
        <begin position="39"/>
        <end position="113"/>
    </location>
</feature>
<dbReference type="GO" id="GO:0007271">
    <property type="term" value="P:synaptic transmission, cholinergic"/>
    <property type="evidence" value="ECO:0007669"/>
    <property type="project" value="TreeGrafter"/>
</dbReference>
<evidence type="ECO:0000259" key="2">
    <source>
        <dbReference type="Pfam" id="PF10579"/>
    </source>
</evidence>
<dbReference type="PANTHER" id="PTHR46574">
    <property type="entry name" value="43 KDA RECEPTOR-ASSOCIATED PROTEIN OF THE SYNAPSE"/>
    <property type="match status" value="1"/>
</dbReference>
<accession>H2YLP3</accession>
<dbReference type="STRING" id="51511.ENSCSAVP00000006245"/>
<dbReference type="InterPro" id="IPR052480">
    <property type="entry name" value="RAPsyn"/>
</dbReference>
<name>H2YLP3_CIOSA</name>
<dbReference type="GeneTree" id="ENSGT00390000016785"/>
<dbReference type="PANTHER" id="PTHR46574:SF1">
    <property type="entry name" value="43 KDA RECEPTOR-ASSOCIATED PROTEIN OF THE SYNAPSE"/>
    <property type="match status" value="1"/>
</dbReference>
<evidence type="ECO:0000313" key="3">
    <source>
        <dbReference type="Ensembl" id="ENSCSAVP00000006245.1"/>
    </source>
</evidence>
<reference evidence="4" key="1">
    <citation type="submission" date="2003-08" db="EMBL/GenBank/DDBJ databases">
        <authorList>
            <person name="Birren B."/>
            <person name="Nusbaum C."/>
            <person name="Abebe A."/>
            <person name="Abouelleil A."/>
            <person name="Adekoya E."/>
            <person name="Ait-zahra M."/>
            <person name="Allen N."/>
            <person name="Allen T."/>
            <person name="An P."/>
            <person name="Anderson M."/>
            <person name="Anderson S."/>
            <person name="Arachchi H."/>
            <person name="Armbruster J."/>
            <person name="Bachantsang P."/>
            <person name="Baldwin J."/>
            <person name="Barry A."/>
            <person name="Bayul T."/>
            <person name="Blitshsteyn B."/>
            <person name="Bloom T."/>
            <person name="Blye J."/>
            <person name="Boguslavskiy L."/>
            <person name="Borowsky M."/>
            <person name="Boukhgalter B."/>
            <person name="Brunache A."/>
            <person name="Butler J."/>
            <person name="Calixte N."/>
            <person name="Calvo S."/>
            <person name="Camarata J."/>
            <person name="Campo K."/>
            <person name="Chang J."/>
            <person name="Cheshatsang Y."/>
            <person name="Citroen M."/>
            <person name="Collymore A."/>
            <person name="Considine T."/>
            <person name="Cook A."/>
            <person name="Cooke P."/>
            <person name="Corum B."/>
            <person name="Cuomo C."/>
            <person name="David R."/>
            <person name="Dawoe T."/>
            <person name="Degray S."/>
            <person name="Dodge S."/>
            <person name="Dooley K."/>
            <person name="Dorje P."/>
            <person name="Dorjee K."/>
            <person name="Dorris L."/>
            <person name="Duffey N."/>
            <person name="Dupes A."/>
            <person name="Elkins T."/>
            <person name="Engels R."/>
            <person name="Erickson J."/>
            <person name="Farina A."/>
            <person name="Faro S."/>
            <person name="Ferreira P."/>
            <person name="Fischer H."/>
            <person name="Fitzgerald M."/>
            <person name="Foley K."/>
            <person name="Gage D."/>
            <person name="Galagan J."/>
            <person name="Gearin G."/>
            <person name="Gnerre S."/>
            <person name="Gnirke A."/>
            <person name="Goyette A."/>
            <person name="Graham J."/>
            <person name="Grandbois E."/>
            <person name="Gyaltsen K."/>
            <person name="Hafez N."/>
            <person name="Hagopian D."/>
            <person name="Hagos B."/>
            <person name="Hall J."/>
            <person name="Hatcher B."/>
            <person name="Heller A."/>
            <person name="Higgins H."/>
            <person name="Honan T."/>
            <person name="Horn A."/>
            <person name="Houde N."/>
            <person name="Hughes L."/>
            <person name="Hulme W."/>
            <person name="Husby E."/>
            <person name="Iliev I."/>
            <person name="Jaffe D."/>
            <person name="Jones C."/>
            <person name="Kamal M."/>
            <person name="Kamat A."/>
            <person name="Kamvysselis M."/>
            <person name="Karlsson E."/>
            <person name="Kells C."/>
            <person name="Kieu A."/>
            <person name="Kisner P."/>
            <person name="Kodira C."/>
            <person name="Kulbokas E."/>
            <person name="Labutti K."/>
            <person name="Lama D."/>
            <person name="Landers T."/>
            <person name="Leger J."/>
            <person name="Levine S."/>
            <person name="Lewis D."/>
            <person name="Lewis T."/>
            <person name="Lindblad-toh K."/>
            <person name="Liu X."/>
            <person name="Lokyitsang T."/>
            <person name="Lokyitsang Y."/>
            <person name="Lucien O."/>
            <person name="Lui A."/>
            <person name="Ma L.J."/>
            <person name="Mabbitt R."/>
            <person name="Macdonald J."/>
            <person name="Maclean C."/>
            <person name="Major J."/>
            <person name="Manning J."/>
            <person name="Marabella R."/>
            <person name="Maru K."/>
            <person name="Matthews C."/>
            <person name="Mauceli E."/>
            <person name="Mccarthy M."/>
            <person name="Mcdonough S."/>
            <person name="Mcghee T."/>
            <person name="Meldrim J."/>
            <person name="Meneus L."/>
            <person name="Mesirov J."/>
            <person name="Mihalev A."/>
            <person name="Mihova T."/>
            <person name="Mikkelsen T."/>
            <person name="Mlenga V."/>
            <person name="Moru K."/>
            <person name="Mozes J."/>
            <person name="Mulrain L."/>
            <person name="Munson G."/>
            <person name="Naylor J."/>
            <person name="Newes C."/>
            <person name="Nguyen C."/>
            <person name="Nguyen N."/>
            <person name="Nguyen T."/>
            <person name="Nicol R."/>
            <person name="Nielsen C."/>
            <person name="Nizzari M."/>
            <person name="Norbu C."/>
            <person name="Norbu N."/>
            <person name="O'donnell P."/>
            <person name="Okoawo O."/>
            <person name="O'leary S."/>
            <person name="Omotosho B."/>
            <person name="O'neill K."/>
            <person name="Osman S."/>
            <person name="Parker S."/>
            <person name="Perrin D."/>
            <person name="Phunkhang P."/>
            <person name="Piqani B."/>
            <person name="Purcell S."/>
            <person name="Rachupka T."/>
            <person name="Ramasamy U."/>
            <person name="Rameau R."/>
            <person name="Ray V."/>
            <person name="Raymond C."/>
            <person name="Retta R."/>
            <person name="Richardson S."/>
            <person name="Rise C."/>
            <person name="Rodriguez J."/>
            <person name="Rogers J."/>
            <person name="Rogov P."/>
            <person name="Rutman M."/>
            <person name="Schupbach R."/>
            <person name="Seaman C."/>
            <person name="Settipalli S."/>
            <person name="Sharpe T."/>
            <person name="Sheridan J."/>
            <person name="Sherpa N."/>
            <person name="Shi J."/>
            <person name="Smirnov S."/>
            <person name="Smith C."/>
            <person name="Sougnez C."/>
            <person name="Spencer B."/>
            <person name="Stalker J."/>
            <person name="Stange-thomann N."/>
            <person name="Stavropoulos S."/>
            <person name="Stetson K."/>
            <person name="Stone C."/>
            <person name="Stone S."/>
            <person name="Stubbs M."/>
            <person name="Talamas J."/>
            <person name="Tchuinga P."/>
            <person name="Tenzing P."/>
            <person name="Tesfaye S."/>
            <person name="Theodore J."/>
            <person name="Thoulutsang Y."/>
            <person name="Topham K."/>
            <person name="Towey S."/>
            <person name="Tsamla T."/>
            <person name="Tsomo N."/>
            <person name="Vallee D."/>
            <person name="Vassiliev H."/>
            <person name="Venkataraman V."/>
            <person name="Vinson J."/>
            <person name="Vo A."/>
            <person name="Wade C."/>
            <person name="Wang S."/>
            <person name="Wangchuk T."/>
            <person name="Wangdi T."/>
            <person name="Whittaker C."/>
            <person name="Wilkinson J."/>
            <person name="Wu Y."/>
            <person name="Wyman D."/>
            <person name="Yadav S."/>
            <person name="Yang S."/>
            <person name="Yang X."/>
            <person name="Yeager S."/>
            <person name="Yee E."/>
            <person name="Young G."/>
            <person name="Zainoun J."/>
            <person name="Zembeck L."/>
            <person name="Zimmer A."/>
            <person name="Zody M."/>
            <person name="Lander E."/>
        </authorList>
    </citation>
    <scope>NUCLEOTIDE SEQUENCE [LARGE SCALE GENOMIC DNA]</scope>
</reference>
<dbReference type="GO" id="GO:0033130">
    <property type="term" value="F:acetylcholine receptor binding"/>
    <property type="evidence" value="ECO:0007669"/>
    <property type="project" value="InterPro"/>
</dbReference>
<dbReference type="InParanoid" id="H2YLP3"/>
<dbReference type="InterPro" id="IPR011990">
    <property type="entry name" value="TPR-like_helical_dom_sf"/>
</dbReference>
<dbReference type="eggNOG" id="KOG1941">
    <property type="taxonomic scope" value="Eukaryota"/>
</dbReference>
<evidence type="ECO:0000313" key="4">
    <source>
        <dbReference type="Proteomes" id="UP000007875"/>
    </source>
</evidence>
<dbReference type="GO" id="GO:0043495">
    <property type="term" value="F:protein-membrane adaptor activity"/>
    <property type="evidence" value="ECO:0007669"/>
    <property type="project" value="InterPro"/>
</dbReference>
<dbReference type="InterPro" id="IPR019568">
    <property type="entry name" value="Rapsyn_myristoylation/link_N"/>
</dbReference>
<dbReference type="SUPFAM" id="SSF48452">
    <property type="entry name" value="TPR-like"/>
    <property type="match status" value="1"/>
</dbReference>
<dbReference type="Ensembl" id="ENSCSAVT00000006324.1">
    <property type="protein sequence ID" value="ENSCSAVP00000006245.1"/>
    <property type="gene ID" value="ENSCSAVG00000003730.1"/>
</dbReference>
<sequence>MILYVQIKKFPHNMGQMKSKNGGMLSISYDSYYADETFTKMENLLKELTEKPEERDILNRWEHTMNKRFRCSLERWRAFGWAIRVLENWGKHRIVLAFALRQVELAHELEDTNEFPQGVDVNAAILLADSYLNLAKVNLIKSQYKSCEKYSSKCLSLVSTIRRVYTDGLKLSGHAYLYKANANLGLSNFKQTLEDLERSLSVANDQDDKQLECLACGTMSSLYIQLKDYEKGNFFAV</sequence>
<reference evidence="3" key="3">
    <citation type="submission" date="2025-09" db="UniProtKB">
        <authorList>
            <consortium name="Ensembl"/>
        </authorList>
    </citation>
    <scope>IDENTIFICATION</scope>
</reference>
<dbReference type="GO" id="GO:0031594">
    <property type="term" value="C:neuromuscular junction"/>
    <property type="evidence" value="ECO:0007669"/>
    <property type="project" value="TreeGrafter"/>
</dbReference>
<dbReference type="GO" id="GO:1900075">
    <property type="term" value="P:positive regulation of neuromuscular synaptic transmission"/>
    <property type="evidence" value="ECO:0007669"/>
    <property type="project" value="TreeGrafter"/>
</dbReference>
<proteinExistence type="predicted"/>
<dbReference type="HOGENOM" id="CLU_1172945_0_0_1"/>
<keyword evidence="1" id="KW-0175">Coiled coil</keyword>